<comment type="caution">
    <text evidence="2">The sequence shown here is derived from an EMBL/GenBank/DDBJ whole genome shotgun (WGS) entry which is preliminary data.</text>
</comment>
<sequence>MFIPDEHDVAVIVRAYNVLWCLGALLFCIAIFLLNGHPLASRNYKIVQINLMCACQFTDTVTTICKVVFLAPKLAIRLLQITVSTLECLLLAQVGVISMFYIFFSFIYAGFVKVRLTQRRELEIRNRTAANFLPFGILLLLLYVTVGGWHLYFCGYVITDPVEICKLEPLLCNQPQLFLVSFPPYVVIITIVLVVLIASGFFGYMWALHTSMKAASSIVVSTKTRHMMEVFEHVFHFQMVSFGVLMILPHAVNLMMIIGIGHNEFLFAGACLHDQVAKSLTSRLKPQTESNGRRLTIDILPSLYCNKPLNYCADLPEKLEEVAPPVSSKLRN</sequence>
<feature type="non-terminal residue" evidence="2">
    <location>
        <position position="332"/>
    </location>
</feature>
<dbReference type="Proteomes" id="UP001177023">
    <property type="component" value="Unassembled WGS sequence"/>
</dbReference>
<feature type="transmembrane region" description="Helical" evidence="1">
    <location>
        <begin position="89"/>
        <end position="111"/>
    </location>
</feature>
<keyword evidence="3" id="KW-1185">Reference proteome</keyword>
<organism evidence="2 3">
    <name type="scientific">Mesorhabditis spiculigera</name>
    <dbReference type="NCBI Taxonomy" id="96644"/>
    <lineage>
        <taxon>Eukaryota</taxon>
        <taxon>Metazoa</taxon>
        <taxon>Ecdysozoa</taxon>
        <taxon>Nematoda</taxon>
        <taxon>Chromadorea</taxon>
        <taxon>Rhabditida</taxon>
        <taxon>Rhabditina</taxon>
        <taxon>Rhabditomorpha</taxon>
        <taxon>Rhabditoidea</taxon>
        <taxon>Rhabditidae</taxon>
        <taxon>Mesorhabditinae</taxon>
        <taxon>Mesorhabditis</taxon>
    </lineage>
</organism>
<protein>
    <submittedName>
        <fullName evidence="2">Uncharacterized protein</fullName>
    </submittedName>
</protein>
<accession>A0AA36G9F3</accession>
<gene>
    <name evidence="2" type="ORF">MSPICULIGERA_LOCUS22154</name>
</gene>
<name>A0AA36G9F3_9BILA</name>
<keyword evidence="1" id="KW-1133">Transmembrane helix</keyword>
<dbReference type="AlphaFoldDB" id="A0AA36G9F3"/>
<evidence type="ECO:0000313" key="2">
    <source>
        <dbReference type="EMBL" id="CAJ0584090.1"/>
    </source>
</evidence>
<dbReference type="EMBL" id="CATQJA010002681">
    <property type="protein sequence ID" value="CAJ0584090.1"/>
    <property type="molecule type" value="Genomic_DNA"/>
</dbReference>
<feature type="transmembrane region" description="Helical" evidence="1">
    <location>
        <begin position="15"/>
        <end position="34"/>
    </location>
</feature>
<feature type="transmembrane region" description="Helical" evidence="1">
    <location>
        <begin position="132"/>
        <end position="152"/>
    </location>
</feature>
<reference evidence="2" key="1">
    <citation type="submission" date="2023-06" db="EMBL/GenBank/DDBJ databases">
        <authorList>
            <person name="Delattre M."/>
        </authorList>
    </citation>
    <scope>NUCLEOTIDE SEQUENCE</scope>
    <source>
        <strain evidence="2">AF72</strain>
    </source>
</reference>
<evidence type="ECO:0000256" key="1">
    <source>
        <dbReference type="SAM" id="Phobius"/>
    </source>
</evidence>
<evidence type="ECO:0000313" key="3">
    <source>
        <dbReference type="Proteomes" id="UP001177023"/>
    </source>
</evidence>
<keyword evidence="1" id="KW-0812">Transmembrane</keyword>
<keyword evidence="1" id="KW-0472">Membrane</keyword>
<feature type="transmembrane region" description="Helical" evidence="1">
    <location>
        <begin position="185"/>
        <end position="209"/>
    </location>
</feature>
<proteinExistence type="predicted"/>